<gene>
    <name evidence="4" type="ORF">OKA104_LOCUS5905</name>
    <name evidence="3" type="ORF">VCS650_LOCUS16531</name>
</gene>
<sequence>MAMNVRILTRILLVVVCCLLIGYYLRSSKQQKLSINDILTITSLVSAVNIIDPYMKLENDVKCIKTKLLLNLYNTTVCIHDGKDYVSTTLAQTHIWEEDYVTRLLKILIRNPHLDMIDIGANIGGYTMFTAGALGRFTLSVDCFMPNIERIVKAVQIQNVQNRVVLVQNALYAKSGELLRLSNGYPSGLQLTNNTQMDVDSHYNVKTIRFDDLLPILIERKVRAAIVKIDIEGSESYMCETGSKVFEVIDIQLVMMEWGHGLRKTYKSRYQSIIKFFAQLDYVVTDEKCNVLDSANWETTWPGNIYWIKRINFRNNIC</sequence>
<dbReference type="AlphaFoldDB" id="A0A814JA52"/>
<dbReference type="PANTHER" id="PTHR34203:SF15">
    <property type="entry name" value="SLL1173 PROTEIN"/>
    <property type="match status" value="1"/>
</dbReference>
<evidence type="ECO:0000259" key="2">
    <source>
        <dbReference type="Pfam" id="PF05050"/>
    </source>
</evidence>
<proteinExistence type="predicted"/>
<name>A0A814JA52_9BILA</name>
<dbReference type="PANTHER" id="PTHR34203">
    <property type="entry name" value="METHYLTRANSFERASE, FKBM FAMILY PROTEIN"/>
    <property type="match status" value="1"/>
</dbReference>
<dbReference type="OrthoDB" id="411251at2759"/>
<evidence type="ECO:0000313" key="5">
    <source>
        <dbReference type="Proteomes" id="UP000663891"/>
    </source>
</evidence>
<dbReference type="InterPro" id="IPR052514">
    <property type="entry name" value="SAM-dependent_MTase"/>
</dbReference>
<keyword evidence="1" id="KW-0472">Membrane</keyword>
<dbReference type="Pfam" id="PF05050">
    <property type="entry name" value="Methyltransf_21"/>
    <property type="match status" value="1"/>
</dbReference>
<dbReference type="EMBL" id="CAJNON010000148">
    <property type="protein sequence ID" value="CAF1034738.1"/>
    <property type="molecule type" value="Genomic_DNA"/>
</dbReference>
<protein>
    <recommendedName>
        <fullName evidence="2">Methyltransferase FkbM domain-containing protein</fullName>
    </recommendedName>
</protein>
<reference evidence="3" key="1">
    <citation type="submission" date="2021-02" db="EMBL/GenBank/DDBJ databases">
        <authorList>
            <person name="Nowell W R."/>
        </authorList>
    </citation>
    <scope>NUCLEOTIDE SEQUENCE</scope>
</reference>
<dbReference type="Proteomes" id="UP000663891">
    <property type="component" value="Unassembled WGS sequence"/>
</dbReference>
<dbReference type="EMBL" id="CAJOAY010000211">
    <property type="protein sequence ID" value="CAF3586876.1"/>
    <property type="molecule type" value="Genomic_DNA"/>
</dbReference>
<evidence type="ECO:0000313" key="3">
    <source>
        <dbReference type="EMBL" id="CAF1034738.1"/>
    </source>
</evidence>
<dbReference type="SUPFAM" id="SSF53335">
    <property type="entry name" value="S-adenosyl-L-methionine-dependent methyltransferases"/>
    <property type="match status" value="1"/>
</dbReference>
<dbReference type="NCBIfam" id="TIGR01444">
    <property type="entry name" value="fkbM_fam"/>
    <property type="match status" value="1"/>
</dbReference>
<dbReference type="Gene3D" id="3.40.50.150">
    <property type="entry name" value="Vaccinia Virus protein VP39"/>
    <property type="match status" value="1"/>
</dbReference>
<keyword evidence="1" id="KW-0812">Transmembrane</keyword>
<evidence type="ECO:0000313" key="4">
    <source>
        <dbReference type="EMBL" id="CAF3586876.1"/>
    </source>
</evidence>
<keyword evidence="1" id="KW-1133">Transmembrane helix</keyword>
<dbReference type="Proteomes" id="UP000663881">
    <property type="component" value="Unassembled WGS sequence"/>
</dbReference>
<dbReference type="InterPro" id="IPR029063">
    <property type="entry name" value="SAM-dependent_MTases_sf"/>
</dbReference>
<feature type="domain" description="Methyltransferase FkbM" evidence="2">
    <location>
        <begin position="118"/>
        <end position="283"/>
    </location>
</feature>
<dbReference type="InterPro" id="IPR006342">
    <property type="entry name" value="FkbM_mtfrase"/>
</dbReference>
<accession>A0A814JA52</accession>
<evidence type="ECO:0000256" key="1">
    <source>
        <dbReference type="SAM" id="Phobius"/>
    </source>
</evidence>
<comment type="caution">
    <text evidence="3">The sequence shown here is derived from an EMBL/GenBank/DDBJ whole genome shotgun (WGS) entry which is preliminary data.</text>
</comment>
<feature type="transmembrane region" description="Helical" evidence="1">
    <location>
        <begin position="7"/>
        <end position="25"/>
    </location>
</feature>
<organism evidence="3 5">
    <name type="scientific">Adineta steineri</name>
    <dbReference type="NCBI Taxonomy" id="433720"/>
    <lineage>
        <taxon>Eukaryota</taxon>
        <taxon>Metazoa</taxon>
        <taxon>Spiralia</taxon>
        <taxon>Gnathifera</taxon>
        <taxon>Rotifera</taxon>
        <taxon>Eurotatoria</taxon>
        <taxon>Bdelloidea</taxon>
        <taxon>Adinetida</taxon>
        <taxon>Adinetidae</taxon>
        <taxon>Adineta</taxon>
    </lineage>
</organism>